<comment type="caution">
    <text evidence="3">The sequence shown here is derived from an EMBL/GenBank/DDBJ whole genome shotgun (WGS) entry which is preliminary data.</text>
</comment>
<evidence type="ECO:0000259" key="2">
    <source>
        <dbReference type="Pfam" id="PF18476"/>
    </source>
</evidence>
<name>A0ABV4QPG6_9ACTN</name>
<feature type="domain" description="PIN like" evidence="2">
    <location>
        <begin position="60"/>
        <end position="284"/>
    </location>
</feature>
<organism evidence="3 4">
    <name type="scientific">Actinomadura monticuli</name>
    <dbReference type="NCBI Taxonomy" id="3097367"/>
    <lineage>
        <taxon>Bacteria</taxon>
        <taxon>Bacillati</taxon>
        <taxon>Actinomycetota</taxon>
        <taxon>Actinomycetes</taxon>
        <taxon>Streptosporangiales</taxon>
        <taxon>Thermomonosporaceae</taxon>
        <taxon>Actinomadura</taxon>
    </lineage>
</organism>
<dbReference type="RefSeq" id="WP_371955130.1">
    <property type="nucleotide sequence ID" value="NZ_JAXCEI010000035.1"/>
</dbReference>
<dbReference type="InterPro" id="IPR041578">
    <property type="entry name" value="PIN_8"/>
</dbReference>
<keyword evidence="4" id="KW-1185">Reference proteome</keyword>
<accession>A0ABV4QPG6</accession>
<dbReference type="EMBL" id="JAXCEI010000035">
    <property type="protein sequence ID" value="MFA1544591.1"/>
    <property type="molecule type" value="Genomic_DNA"/>
</dbReference>
<proteinExistence type="predicted"/>
<evidence type="ECO:0000313" key="4">
    <source>
        <dbReference type="Proteomes" id="UP001569963"/>
    </source>
</evidence>
<reference evidence="3 4" key="1">
    <citation type="submission" date="2023-11" db="EMBL/GenBank/DDBJ databases">
        <title>Actinomadura monticuli sp. nov., isolated from volcanic ash.</title>
        <authorList>
            <person name="Lee S.D."/>
            <person name="Yang H."/>
            <person name="Kim I.S."/>
        </authorList>
    </citation>
    <scope>NUCLEOTIDE SEQUENCE [LARGE SCALE GENOMIC DNA]</scope>
    <source>
        <strain evidence="3 4">DLS-62</strain>
    </source>
</reference>
<evidence type="ECO:0000313" key="3">
    <source>
        <dbReference type="EMBL" id="MFA1544591.1"/>
    </source>
</evidence>
<feature type="region of interest" description="Disordered" evidence="1">
    <location>
        <begin position="1"/>
        <end position="32"/>
    </location>
</feature>
<feature type="region of interest" description="Disordered" evidence="1">
    <location>
        <begin position="212"/>
        <end position="233"/>
    </location>
</feature>
<evidence type="ECO:0000256" key="1">
    <source>
        <dbReference type="SAM" id="MobiDB-lite"/>
    </source>
</evidence>
<feature type="compositionally biased region" description="Basic and acidic residues" evidence="1">
    <location>
        <begin position="12"/>
        <end position="28"/>
    </location>
</feature>
<protein>
    <submittedName>
        <fullName evidence="3">PIN-like domain-containing protein</fullName>
    </submittedName>
</protein>
<dbReference type="Proteomes" id="UP001569963">
    <property type="component" value="Unassembled WGS sequence"/>
</dbReference>
<sequence>MTSANESARTPELTKDDKDLRHDQKFTHVGDPQPGGLFDGFEAYRTPTNEDYRDVLTGGLVVVDTNVLLNLYRYNDQTRDDLLGVLRRLDERLWVPRQVMEEFWRNREAALRDPRGTSTTIDELSEHKERTIRTFQTWANRVGLPSDRRTELVGAISDAFDQVCEGVAELTDDEAAQFARNTSADPVIVGLERILQGRVGPALSDTDYQEALAEAKRRGDTKHPPGYKDSGKDPELAAGDYLVWVQLIREATRRGHDVLLVTGDVKDDWWRRERGEIRGPRRELVDELRVNAGVRLFMLRPDSLMVQARKALQVEVSDESVDDIGRVDRALADTAYGGWTTDALGEILDLLGAEGRMEQAAAIIHAAKNDGFVSRDAIYALAGYDESRSLRGFTRPITRITGIFREQGTISASAEDILTADYDDSAGSPGLAIGFSMPQSIVPLVRSLGRGVDKAPEP</sequence>
<feature type="compositionally biased region" description="Basic and acidic residues" evidence="1">
    <location>
        <begin position="213"/>
        <end position="223"/>
    </location>
</feature>
<dbReference type="Pfam" id="PF18476">
    <property type="entry name" value="PIN_8"/>
    <property type="match status" value="1"/>
</dbReference>
<gene>
    <name evidence="3" type="ORF">SM611_37190</name>
</gene>